<feature type="compositionally biased region" description="Low complexity" evidence="1">
    <location>
        <begin position="77"/>
        <end position="94"/>
    </location>
</feature>
<reference evidence="2 3" key="1">
    <citation type="submission" date="2021-12" db="EMBL/GenBank/DDBJ databases">
        <title>Genome sequence of Kibdelosporangium philippinense ATCC 49844.</title>
        <authorList>
            <person name="Fedorov E.A."/>
            <person name="Omeragic M."/>
            <person name="Shalygina K.F."/>
            <person name="Maclea K.S."/>
        </authorList>
    </citation>
    <scope>NUCLEOTIDE SEQUENCE [LARGE SCALE GENOMIC DNA]</scope>
    <source>
        <strain evidence="2 3">ATCC 49844</strain>
    </source>
</reference>
<sequence>METWEKFQARLFHLAYLGEELPRFAARPPAAWLYRQIAREADMVARIAAEYVAEAERAKLTNPPRPVTAEQSTAVHGGADAFTDAHAAETATTAGTGGDAR</sequence>
<dbReference type="RefSeq" id="WP_233723676.1">
    <property type="nucleotide sequence ID" value="NZ_JAJVCN010000001.1"/>
</dbReference>
<gene>
    <name evidence="2" type="ORF">LWC34_06560</name>
</gene>
<accession>A0ABS8Z7E0</accession>
<comment type="caution">
    <text evidence="2">The sequence shown here is derived from an EMBL/GenBank/DDBJ whole genome shotgun (WGS) entry which is preliminary data.</text>
</comment>
<protein>
    <submittedName>
        <fullName evidence="2">DUF2213 domain-containing protein</fullName>
    </submittedName>
</protein>
<organism evidence="2 3">
    <name type="scientific">Kibdelosporangium philippinense</name>
    <dbReference type="NCBI Taxonomy" id="211113"/>
    <lineage>
        <taxon>Bacteria</taxon>
        <taxon>Bacillati</taxon>
        <taxon>Actinomycetota</taxon>
        <taxon>Actinomycetes</taxon>
        <taxon>Pseudonocardiales</taxon>
        <taxon>Pseudonocardiaceae</taxon>
        <taxon>Kibdelosporangium</taxon>
    </lineage>
</organism>
<name>A0ABS8Z7E0_9PSEU</name>
<evidence type="ECO:0000313" key="3">
    <source>
        <dbReference type="Proteomes" id="UP001521150"/>
    </source>
</evidence>
<proteinExistence type="predicted"/>
<dbReference type="EMBL" id="JAJVCN010000001">
    <property type="protein sequence ID" value="MCE7002493.1"/>
    <property type="molecule type" value="Genomic_DNA"/>
</dbReference>
<keyword evidence="3" id="KW-1185">Reference proteome</keyword>
<feature type="region of interest" description="Disordered" evidence="1">
    <location>
        <begin position="59"/>
        <end position="101"/>
    </location>
</feature>
<evidence type="ECO:0000313" key="2">
    <source>
        <dbReference type="EMBL" id="MCE7002493.1"/>
    </source>
</evidence>
<dbReference type="Proteomes" id="UP001521150">
    <property type="component" value="Unassembled WGS sequence"/>
</dbReference>
<evidence type="ECO:0000256" key="1">
    <source>
        <dbReference type="SAM" id="MobiDB-lite"/>
    </source>
</evidence>